<sequence>MRATLKILAALFLLANVKALPGVWHLRFFYLFIKHFMIRYRIRPGPKDVFRANDYRTHTPLLEMDMNFHKSNSTYFSDLDMARADLVMDVFKQFFFHYRRYKGSWPFVPLGSVMTIFKKELKAYKPYTIRSRILGWDEKWLFVLSRFEFLDAKRTLVAVSLSKYVFKHNRRTVPPEEALKICGLDTQEVLNQGRTDFSKAKNMLQLEALGDEWDSDQ</sequence>
<accession>A0A642VD18</accession>
<dbReference type="EMBL" id="SWFS01000050">
    <property type="protein sequence ID" value="KAA8917275.1"/>
    <property type="molecule type" value="Genomic_DNA"/>
</dbReference>
<dbReference type="VEuPathDB" id="FungiDB:TRICI_000561"/>
<reference evidence="3" key="1">
    <citation type="journal article" date="2019" name="G3 (Bethesda)">
        <title>Genome Assemblies of Two Rare Opportunistic Yeast Pathogens: Diutina rugosa (syn. Candida rugosa) and Trichomonascus ciferrii (syn. Candida ciferrii).</title>
        <authorList>
            <person name="Mixao V."/>
            <person name="Saus E."/>
            <person name="Hansen A.P."/>
            <person name="Lass-Florl C."/>
            <person name="Gabaldon T."/>
        </authorList>
    </citation>
    <scope>NUCLEOTIDE SEQUENCE</scope>
    <source>
        <strain evidence="3">CBS 4856</strain>
    </source>
</reference>
<evidence type="ECO:0000313" key="3">
    <source>
        <dbReference type="EMBL" id="KAA8917275.1"/>
    </source>
</evidence>
<comment type="caution">
    <text evidence="3">The sequence shown here is derived from an EMBL/GenBank/DDBJ whole genome shotgun (WGS) entry which is preliminary data.</text>
</comment>
<feature type="chain" id="PRO_5024991934" description="Thioesterase domain-containing protein" evidence="2">
    <location>
        <begin position="20"/>
        <end position="217"/>
    </location>
</feature>
<keyword evidence="4" id="KW-1185">Reference proteome</keyword>
<keyword evidence="2" id="KW-0732">Signal</keyword>
<dbReference type="AlphaFoldDB" id="A0A642VD18"/>
<dbReference type="Gene3D" id="3.10.129.10">
    <property type="entry name" value="Hotdog Thioesterase"/>
    <property type="match status" value="1"/>
</dbReference>
<dbReference type="OrthoDB" id="265761at2759"/>
<evidence type="ECO:0000313" key="4">
    <source>
        <dbReference type="Proteomes" id="UP000761534"/>
    </source>
</evidence>
<dbReference type="SUPFAM" id="SSF54637">
    <property type="entry name" value="Thioesterase/thiol ester dehydrase-isomerase"/>
    <property type="match status" value="1"/>
</dbReference>
<dbReference type="InterPro" id="IPR029069">
    <property type="entry name" value="HotDog_dom_sf"/>
</dbReference>
<dbReference type="PANTHER" id="PTHR12475">
    <property type="match status" value="1"/>
</dbReference>
<feature type="signal peptide" evidence="2">
    <location>
        <begin position="1"/>
        <end position="19"/>
    </location>
</feature>
<dbReference type="Pfam" id="PF13279">
    <property type="entry name" value="4HBT_2"/>
    <property type="match status" value="1"/>
</dbReference>
<dbReference type="Proteomes" id="UP000761534">
    <property type="component" value="Unassembled WGS sequence"/>
</dbReference>
<evidence type="ECO:0000256" key="2">
    <source>
        <dbReference type="SAM" id="SignalP"/>
    </source>
</evidence>
<evidence type="ECO:0008006" key="5">
    <source>
        <dbReference type="Google" id="ProtNLM"/>
    </source>
</evidence>
<comment type="similarity">
    <text evidence="1">Belongs to the lcsJ thioesterase family.</text>
</comment>
<gene>
    <name evidence="3" type="ORF">TRICI_000561</name>
</gene>
<organism evidence="3 4">
    <name type="scientific">Trichomonascus ciferrii</name>
    <dbReference type="NCBI Taxonomy" id="44093"/>
    <lineage>
        <taxon>Eukaryota</taxon>
        <taxon>Fungi</taxon>
        <taxon>Dikarya</taxon>
        <taxon>Ascomycota</taxon>
        <taxon>Saccharomycotina</taxon>
        <taxon>Dipodascomycetes</taxon>
        <taxon>Dipodascales</taxon>
        <taxon>Trichomonascaceae</taxon>
        <taxon>Trichomonascus</taxon>
        <taxon>Trichomonascus ciferrii complex</taxon>
    </lineage>
</organism>
<dbReference type="CDD" id="cd00586">
    <property type="entry name" value="4HBT"/>
    <property type="match status" value="1"/>
</dbReference>
<dbReference type="PANTHER" id="PTHR12475:SF4">
    <property type="entry name" value="PROTEIN THEM6"/>
    <property type="match status" value="1"/>
</dbReference>
<evidence type="ECO:0000256" key="1">
    <source>
        <dbReference type="ARBA" id="ARBA00038476"/>
    </source>
</evidence>
<proteinExistence type="inferred from homology"/>
<protein>
    <recommendedName>
        <fullName evidence="5">Thioesterase domain-containing protein</fullName>
    </recommendedName>
</protein>
<name>A0A642VD18_9ASCO</name>
<dbReference type="InterPro" id="IPR051490">
    <property type="entry name" value="THEM6_lcsJ_thioesterase"/>
</dbReference>